<dbReference type="AlphaFoldDB" id="A0A1A6DSE1"/>
<evidence type="ECO:0000313" key="3">
    <source>
        <dbReference type="Proteomes" id="UP000091969"/>
    </source>
</evidence>
<dbReference type="Proteomes" id="UP000091969">
    <property type="component" value="Unassembled WGS sequence"/>
</dbReference>
<dbReference type="Pfam" id="PF16036">
    <property type="entry name" value="Chalcone_3"/>
    <property type="match status" value="1"/>
</dbReference>
<sequence length="162" mass="17401">MGELLPGAVRVGEGTLRFLGFAVYDARLLAPPGWRAEALGRTPLALELTYRRAFRGADIARRSLEEMRRAGPIPAADEAAWLAAMQRIFPNVGPGDRITGVWQPGAGARFVFTGADGQRRALGDVADARFAERFFGIWLAPSTSEPALRQALLGPSAPMATP</sequence>
<dbReference type="STRING" id="1101373.A9O67_08360"/>
<organism evidence="2 3">
    <name type="scientific">Tepidimonas fonticaldi</name>
    <dbReference type="NCBI Taxonomy" id="1101373"/>
    <lineage>
        <taxon>Bacteria</taxon>
        <taxon>Pseudomonadati</taxon>
        <taxon>Pseudomonadota</taxon>
        <taxon>Betaproteobacteria</taxon>
        <taxon>Burkholderiales</taxon>
        <taxon>Tepidimonas</taxon>
    </lineage>
</organism>
<evidence type="ECO:0000313" key="2">
    <source>
        <dbReference type="EMBL" id="OBS29837.1"/>
    </source>
</evidence>
<dbReference type="RefSeq" id="WP_068610087.1">
    <property type="nucleotide sequence ID" value="NZ_LZDH01000065.1"/>
</dbReference>
<protein>
    <recommendedName>
        <fullName evidence="1">Chalcone isomerase domain-containing protein</fullName>
    </recommendedName>
</protein>
<keyword evidence="3" id="KW-1185">Reference proteome</keyword>
<name>A0A1A6DSE1_9BURK</name>
<feature type="domain" description="Chalcone isomerase" evidence="1">
    <location>
        <begin position="46"/>
        <end position="154"/>
    </location>
</feature>
<comment type="caution">
    <text evidence="2">The sequence shown here is derived from an EMBL/GenBank/DDBJ whole genome shotgun (WGS) entry which is preliminary data.</text>
</comment>
<dbReference type="InterPro" id="IPR016087">
    <property type="entry name" value="Chalcone_isomerase"/>
</dbReference>
<proteinExistence type="predicted"/>
<evidence type="ECO:0000259" key="1">
    <source>
        <dbReference type="Pfam" id="PF16036"/>
    </source>
</evidence>
<accession>A0A1A6DSE1</accession>
<reference evidence="2 3" key="1">
    <citation type="submission" date="2016-06" db="EMBL/GenBank/DDBJ databases">
        <title>Genome sequence of Tepidimonas fonticaldi PL17.</title>
        <authorList>
            <person name="Pinnaka A.K."/>
        </authorList>
    </citation>
    <scope>NUCLEOTIDE SEQUENCE [LARGE SCALE GENOMIC DNA]</scope>
    <source>
        <strain evidence="2 3">PL17</strain>
    </source>
</reference>
<gene>
    <name evidence="2" type="ORF">A9O67_08360</name>
</gene>
<dbReference type="EMBL" id="LZDH01000065">
    <property type="protein sequence ID" value="OBS29837.1"/>
    <property type="molecule type" value="Genomic_DNA"/>
</dbReference>